<evidence type="ECO:0000256" key="2">
    <source>
        <dbReference type="ARBA" id="ARBA00022695"/>
    </source>
</evidence>
<comment type="function">
    <text evidence="6">Catalyzes the last two sequential reactions in the de novo biosynthetic pathway for UDP-N-acetylglucosamine (UDP-GlcNAc). The C-terminal domain catalyzes the transfer of acetyl group from acetyl coenzyme A to glucosamine-1-phosphate (GlcN-1-P) to produce N-acetylglucosamine-1-phosphate (GlcNAc-1-P), which is converted into UDP-GlcNAc by the transfer of uridine 5-monophosphate (from uridine 5-triphosphate), a reaction catalyzed by the N-terminal domain.</text>
</comment>
<name>A0A1G1WNX1_9BACT</name>
<dbReference type="Pfam" id="PF00483">
    <property type="entry name" value="NTP_transferase"/>
    <property type="match status" value="1"/>
</dbReference>
<evidence type="ECO:0000256" key="1">
    <source>
        <dbReference type="ARBA" id="ARBA00022679"/>
    </source>
</evidence>
<dbReference type="SUPFAM" id="SSF53448">
    <property type="entry name" value="Nucleotide-diphospho-sugar transferases"/>
    <property type="match status" value="1"/>
</dbReference>
<keyword evidence="1" id="KW-0808">Transferase</keyword>
<dbReference type="PANTHER" id="PTHR43584">
    <property type="entry name" value="NUCLEOTIDYL TRANSFERASE"/>
    <property type="match status" value="1"/>
</dbReference>
<dbReference type="InterPro" id="IPR001357">
    <property type="entry name" value="BRCT_dom"/>
</dbReference>
<evidence type="ECO:0000256" key="6">
    <source>
        <dbReference type="ARBA" id="ARBA00049628"/>
    </source>
</evidence>
<gene>
    <name evidence="8" type="ORF">A3F35_02105</name>
</gene>
<keyword evidence="2" id="KW-0548">Nucleotidyltransferase</keyword>
<dbReference type="PANTHER" id="PTHR43584:SF3">
    <property type="entry name" value="BIFUNCTIONAL PROTEIN GLMU"/>
    <property type="match status" value="1"/>
</dbReference>
<dbReference type="InterPro" id="IPR005835">
    <property type="entry name" value="NTP_transferase_dom"/>
</dbReference>
<dbReference type="STRING" id="1802603.A3F35_02105"/>
<feature type="domain" description="BRCT" evidence="7">
    <location>
        <begin position="143"/>
        <end position="201"/>
    </location>
</feature>
<dbReference type="Proteomes" id="UP000178068">
    <property type="component" value="Unassembled WGS sequence"/>
</dbReference>
<dbReference type="AlphaFoldDB" id="A0A1G1WNX1"/>
<dbReference type="Gene3D" id="3.90.550.10">
    <property type="entry name" value="Spore Coat Polysaccharide Biosynthesis Protein SpsA, Chain A"/>
    <property type="match status" value="1"/>
</dbReference>
<protein>
    <recommendedName>
        <fullName evidence="7">BRCT domain-containing protein</fullName>
    </recommendedName>
</protein>
<comment type="catalytic activity">
    <reaction evidence="5">
        <text>N-acetyl-alpha-D-glucosamine 1-phosphate + UTP + H(+) = UDP-N-acetyl-alpha-D-glucosamine + diphosphate</text>
        <dbReference type="Rhea" id="RHEA:13509"/>
        <dbReference type="ChEBI" id="CHEBI:15378"/>
        <dbReference type="ChEBI" id="CHEBI:33019"/>
        <dbReference type="ChEBI" id="CHEBI:46398"/>
        <dbReference type="ChEBI" id="CHEBI:57705"/>
        <dbReference type="ChEBI" id="CHEBI:57776"/>
        <dbReference type="EC" id="2.7.7.23"/>
    </reaction>
</comment>
<dbReference type="EMBL" id="MHCZ01000046">
    <property type="protein sequence ID" value="OGY28897.1"/>
    <property type="molecule type" value="Genomic_DNA"/>
</dbReference>
<dbReference type="PROSITE" id="PS50172">
    <property type="entry name" value="BRCT"/>
    <property type="match status" value="1"/>
</dbReference>
<dbReference type="GO" id="GO:0019134">
    <property type="term" value="F:glucosamine-1-phosphate N-acetyltransferase activity"/>
    <property type="evidence" value="ECO:0007669"/>
    <property type="project" value="UniProtKB-EC"/>
</dbReference>
<sequence length="247" mass="27818">MKNISAIILAAGEGTRLNRGQPSPKPKVLYEVAGKPMIRYCLDILQELAVEEVVIVVGYLAEEVKKIAGAKFKYASQEKASGTGEAVRLGLEKIKPGSEHILVLYGADIYQESVVEEIISSHLLESSVVSFLTAEREDPTGLGRIVRDERGQVKAIVEERLASEAQKRITEVNDGCYLFRRDWLERSIKKLRLTKANEYFLTDLIELAMRENLQVNAHKMGIPGWFGVDTPEQLRLTDAFVKEMWRQ</sequence>
<organism evidence="8 9">
    <name type="scientific">Candidatus Woykebacteria bacterium RIFCSPHIGHO2_12_FULL_45_10</name>
    <dbReference type="NCBI Taxonomy" id="1802603"/>
    <lineage>
        <taxon>Bacteria</taxon>
        <taxon>Candidatus Woykeibacteriota</taxon>
    </lineage>
</organism>
<reference evidence="8 9" key="1">
    <citation type="journal article" date="2016" name="Nat. Commun.">
        <title>Thousands of microbial genomes shed light on interconnected biogeochemical processes in an aquifer system.</title>
        <authorList>
            <person name="Anantharaman K."/>
            <person name="Brown C.T."/>
            <person name="Hug L.A."/>
            <person name="Sharon I."/>
            <person name="Castelle C.J."/>
            <person name="Probst A.J."/>
            <person name="Thomas B.C."/>
            <person name="Singh A."/>
            <person name="Wilkins M.J."/>
            <person name="Karaoz U."/>
            <person name="Brodie E.L."/>
            <person name="Williams K.H."/>
            <person name="Hubbard S.S."/>
            <person name="Banfield J.F."/>
        </authorList>
    </citation>
    <scope>NUCLEOTIDE SEQUENCE [LARGE SCALE GENOMIC DNA]</scope>
</reference>
<keyword evidence="3" id="KW-0012">Acyltransferase</keyword>
<evidence type="ECO:0000256" key="5">
    <source>
        <dbReference type="ARBA" id="ARBA00048493"/>
    </source>
</evidence>
<comment type="caution">
    <text evidence="8">The sequence shown here is derived from an EMBL/GenBank/DDBJ whole genome shotgun (WGS) entry which is preliminary data.</text>
</comment>
<dbReference type="GO" id="GO:0003977">
    <property type="term" value="F:UDP-N-acetylglucosamine diphosphorylase activity"/>
    <property type="evidence" value="ECO:0007669"/>
    <property type="project" value="UniProtKB-EC"/>
</dbReference>
<evidence type="ECO:0000256" key="3">
    <source>
        <dbReference type="ARBA" id="ARBA00023315"/>
    </source>
</evidence>
<dbReference type="InterPro" id="IPR050065">
    <property type="entry name" value="GlmU-like"/>
</dbReference>
<evidence type="ECO:0000259" key="7">
    <source>
        <dbReference type="PROSITE" id="PS50172"/>
    </source>
</evidence>
<proteinExistence type="predicted"/>
<evidence type="ECO:0000256" key="4">
    <source>
        <dbReference type="ARBA" id="ARBA00048247"/>
    </source>
</evidence>
<evidence type="ECO:0000313" key="8">
    <source>
        <dbReference type="EMBL" id="OGY28897.1"/>
    </source>
</evidence>
<accession>A0A1G1WNX1</accession>
<comment type="catalytic activity">
    <reaction evidence="4">
        <text>alpha-D-glucosamine 1-phosphate + acetyl-CoA = N-acetyl-alpha-D-glucosamine 1-phosphate + CoA + H(+)</text>
        <dbReference type="Rhea" id="RHEA:13725"/>
        <dbReference type="ChEBI" id="CHEBI:15378"/>
        <dbReference type="ChEBI" id="CHEBI:57287"/>
        <dbReference type="ChEBI" id="CHEBI:57288"/>
        <dbReference type="ChEBI" id="CHEBI:57776"/>
        <dbReference type="ChEBI" id="CHEBI:58516"/>
        <dbReference type="EC" id="2.3.1.157"/>
    </reaction>
</comment>
<evidence type="ECO:0000313" key="9">
    <source>
        <dbReference type="Proteomes" id="UP000178068"/>
    </source>
</evidence>
<dbReference type="InterPro" id="IPR029044">
    <property type="entry name" value="Nucleotide-diphossugar_trans"/>
</dbReference>